<evidence type="ECO:0000313" key="3">
    <source>
        <dbReference type="Proteomes" id="UP001151760"/>
    </source>
</evidence>
<reference evidence="2" key="2">
    <citation type="submission" date="2022-01" db="EMBL/GenBank/DDBJ databases">
        <authorList>
            <person name="Yamashiro T."/>
            <person name="Shiraishi A."/>
            <person name="Satake H."/>
            <person name="Nakayama K."/>
        </authorList>
    </citation>
    <scope>NUCLEOTIDE SEQUENCE</scope>
</reference>
<protein>
    <submittedName>
        <fullName evidence="2">Uncharacterized protein</fullName>
    </submittedName>
</protein>
<comment type="caution">
    <text evidence="2">The sequence shown here is derived from an EMBL/GenBank/DDBJ whole genome shotgun (WGS) entry which is preliminary data.</text>
</comment>
<reference evidence="2" key="1">
    <citation type="journal article" date="2022" name="Int. J. Mol. Sci.">
        <title>Draft Genome of Tanacetum Coccineum: Genomic Comparison of Closely Related Tanacetum-Family Plants.</title>
        <authorList>
            <person name="Yamashiro T."/>
            <person name="Shiraishi A."/>
            <person name="Nakayama K."/>
            <person name="Satake H."/>
        </authorList>
    </citation>
    <scope>NUCLEOTIDE SEQUENCE</scope>
</reference>
<evidence type="ECO:0000313" key="2">
    <source>
        <dbReference type="EMBL" id="GJT86030.1"/>
    </source>
</evidence>
<proteinExistence type="predicted"/>
<gene>
    <name evidence="1" type="ORF">Tco_1066587</name>
    <name evidence="2" type="ORF">Tco_1067747</name>
</gene>
<dbReference type="Proteomes" id="UP001151760">
    <property type="component" value="Unassembled WGS sequence"/>
</dbReference>
<dbReference type="EMBL" id="BQNB010019397">
    <property type="protein sequence ID" value="GJT84870.1"/>
    <property type="molecule type" value="Genomic_DNA"/>
</dbReference>
<sequence length="75" mass="8643">MILTLMPELNRGYRLRYCAKGVHGDTVVLMTVTRARRTKNQYAIVATERGMLVDPKSAKVEQKRFIYTIPMTPWG</sequence>
<name>A0ABQ5HDR7_9ASTR</name>
<organism evidence="2 3">
    <name type="scientific">Tanacetum coccineum</name>
    <dbReference type="NCBI Taxonomy" id="301880"/>
    <lineage>
        <taxon>Eukaryota</taxon>
        <taxon>Viridiplantae</taxon>
        <taxon>Streptophyta</taxon>
        <taxon>Embryophyta</taxon>
        <taxon>Tracheophyta</taxon>
        <taxon>Spermatophyta</taxon>
        <taxon>Magnoliopsida</taxon>
        <taxon>eudicotyledons</taxon>
        <taxon>Gunneridae</taxon>
        <taxon>Pentapetalae</taxon>
        <taxon>asterids</taxon>
        <taxon>campanulids</taxon>
        <taxon>Asterales</taxon>
        <taxon>Asteraceae</taxon>
        <taxon>Asteroideae</taxon>
        <taxon>Anthemideae</taxon>
        <taxon>Anthemidinae</taxon>
        <taxon>Tanacetum</taxon>
    </lineage>
</organism>
<keyword evidence="3" id="KW-1185">Reference proteome</keyword>
<accession>A0ABQ5HDR7</accession>
<dbReference type="EMBL" id="BQNB010019507">
    <property type="protein sequence ID" value="GJT86030.1"/>
    <property type="molecule type" value="Genomic_DNA"/>
</dbReference>
<evidence type="ECO:0000313" key="1">
    <source>
        <dbReference type="EMBL" id="GJT84870.1"/>
    </source>
</evidence>